<reference evidence="1" key="1">
    <citation type="journal article" date="2014" name="Int. J. Syst. Evol. Microbiol.">
        <title>Complete genome sequence of Corynebacterium casei LMG S-19264T (=DSM 44701T), isolated from a smear-ripened cheese.</title>
        <authorList>
            <consortium name="US DOE Joint Genome Institute (JGI-PGF)"/>
            <person name="Walter F."/>
            <person name="Albersmeier A."/>
            <person name="Kalinowski J."/>
            <person name="Ruckert C."/>
        </authorList>
    </citation>
    <scope>NUCLEOTIDE SEQUENCE</scope>
    <source>
        <strain evidence="1">JCM 30804</strain>
    </source>
</reference>
<evidence type="ECO:0000313" key="2">
    <source>
        <dbReference type="Proteomes" id="UP000613743"/>
    </source>
</evidence>
<keyword evidence="2" id="KW-1185">Reference proteome</keyword>
<sequence>MTRIYLSIASIFLLAGCNSTPNYCEQNPQAKICDVDSYSLSTYEGLKNFNQLKGKKAFALVQTEDGREAYGYSYQAQSTKKAQKQAIIACQSRARMAKINALCQLIR</sequence>
<evidence type="ECO:0000313" key="1">
    <source>
        <dbReference type="EMBL" id="GGI80042.1"/>
    </source>
</evidence>
<reference evidence="1" key="2">
    <citation type="submission" date="2020-09" db="EMBL/GenBank/DDBJ databases">
        <authorList>
            <person name="Sun Q."/>
            <person name="Ohkuma M."/>
        </authorList>
    </citation>
    <scope>NUCLEOTIDE SEQUENCE</scope>
    <source>
        <strain evidence="1">JCM 30804</strain>
    </source>
</reference>
<comment type="caution">
    <text evidence="1">The sequence shown here is derived from an EMBL/GenBank/DDBJ whole genome shotgun (WGS) entry which is preliminary data.</text>
</comment>
<dbReference type="AlphaFoldDB" id="A0A917JQF1"/>
<organism evidence="1 2">
    <name type="scientific">Shewanella gelidii</name>
    <dbReference type="NCBI Taxonomy" id="1642821"/>
    <lineage>
        <taxon>Bacteria</taxon>
        <taxon>Pseudomonadati</taxon>
        <taxon>Pseudomonadota</taxon>
        <taxon>Gammaproteobacteria</taxon>
        <taxon>Alteromonadales</taxon>
        <taxon>Shewanellaceae</taxon>
        <taxon>Shewanella</taxon>
    </lineage>
</organism>
<dbReference type="RefSeq" id="WP_188919768.1">
    <property type="nucleotide sequence ID" value="NZ_BMPZ01000003.1"/>
</dbReference>
<protein>
    <recommendedName>
        <fullName evidence="3">Lipoprotein</fullName>
    </recommendedName>
</protein>
<gene>
    <name evidence="1" type="ORF">GCM10009332_16700</name>
</gene>
<accession>A0A917JQF1</accession>
<name>A0A917JQF1_9GAMM</name>
<evidence type="ECO:0008006" key="3">
    <source>
        <dbReference type="Google" id="ProtNLM"/>
    </source>
</evidence>
<proteinExistence type="predicted"/>
<dbReference type="Proteomes" id="UP000613743">
    <property type="component" value="Unassembled WGS sequence"/>
</dbReference>
<dbReference type="PROSITE" id="PS51257">
    <property type="entry name" value="PROKAR_LIPOPROTEIN"/>
    <property type="match status" value="1"/>
</dbReference>
<dbReference type="EMBL" id="BMPZ01000003">
    <property type="protein sequence ID" value="GGI80042.1"/>
    <property type="molecule type" value="Genomic_DNA"/>
</dbReference>